<dbReference type="KEGG" id="pbro:HOP40_33155"/>
<evidence type="ECO:0000313" key="1">
    <source>
        <dbReference type="EMBL" id="QJY50018.1"/>
    </source>
</evidence>
<name>A0A6M6JQ42_9PSEU</name>
<organism evidence="1 2">
    <name type="scientific">Pseudonocardia broussonetiae</name>
    <dbReference type="NCBI Taxonomy" id="2736640"/>
    <lineage>
        <taxon>Bacteria</taxon>
        <taxon>Bacillati</taxon>
        <taxon>Actinomycetota</taxon>
        <taxon>Actinomycetes</taxon>
        <taxon>Pseudonocardiales</taxon>
        <taxon>Pseudonocardiaceae</taxon>
        <taxon>Pseudonocardia</taxon>
    </lineage>
</organism>
<dbReference type="AlphaFoldDB" id="A0A6M6JQ42"/>
<dbReference type="InterPro" id="IPR011051">
    <property type="entry name" value="RmlC_Cupin_sf"/>
</dbReference>
<protein>
    <submittedName>
        <fullName evidence="1">Cupin domain-containing protein</fullName>
    </submittedName>
</protein>
<reference evidence="1 2" key="1">
    <citation type="submission" date="2020-05" db="EMBL/GenBank/DDBJ databases">
        <authorList>
            <person name="Mo P."/>
        </authorList>
    </citation>
    <scope>NUCLEOTIDE SEQUENCE [LARGE SCALE GENOMIC DNA]</scope>
    <source>
        <strain evidence="1 2">Gen01</strain>
    </source>
</reference>
<dbReference type="PANTHER" id="PTHR36156">
    <property type="entry name" value="SLR2101 PROTEIN"/>
    <property type="match status" value="1"/>
</dbReference>
<dbReference type="CDD" id="cd02231">
    <property type="entry name" value="cupin_BLL6423-like"/>
    <property type="match status" value="1"/>
</dbReference>
<dbReference type="Proteomes" id="UP000505377">
    <property type="component" value="Chromosome"/>
</dbReference>
<gene>
    <name evidence="1" type="ORF">HOP40_33155</name>
</gene>
<evidence type="ECO:0000313" key="2">
    <source>
        <dbReference type="Proteomes" id="UP000505377"/>
    </source>
</evidence>
<accession>A0A6M6JQ42</accession>
<dbReference type="InterPro" id="IPR047142">
    <property type="entry name" value="OryJ/VirC-like"/>
</dbReference>
<sequence>MAFDVKKVVTDRTSDGTSVFADETRVEPSSVMAMPGSELFNIWGTGDGTPFVGAGDNPATVPFPFFPGPGGTRFVIVRFAPESTPPADAGPEEVVAEAEEKQPGLVHVFEPDTPGMHTTDSIDYGICVDGEIWLELDDGAEVHVTPGTCVVQQGIRHAWHNRSDRHCTMVYVLVGAERKSG</sequence>
<dbReference type="PANTHER" id="PTHR36156:SF2">
    <property type="entry name" value="CUPIN TYPE-2 DOMAIN-CONTAINING PROTEIN"/>
    <property type="match status" value="1"/>
</dbReference>
<dbReference type="InterPro" id="IPR014710">
    <property type="entry name" value="RmlC-like_jellyroll"/>
</dbReference>
<dbReference type="SUPFAM" id="SSF51182">
    <property type="entry name" value="RmlC-like cupins"/>
    <property type="match status" value="1"/>
</dbReference>
<proteinExistence type="predicted"/>
<dbReference type="Gene3D" id="2.60.120.10">
    <property type="entry name" value="Jelly Rolls"/>
    <property type="match status" value="1"/>
</dbReference>
<keyword evidence="2" id="KW-1185">Reference proteome</keyword>
<dbReference type="EMBL" id="CP053564">
    <property type="protein sequence ID" value="QJY50018.1"/>
    <property type="molecule type" value="Genomic_DNA"/>
</dbReference>
<dbReference type="RefSeq" id="WP_172167033.1">
    <property type="nucleotide sequence ID" value="NZ_CP053564.1"/>
</dbReference>